<dbReference type="Pfam" id="PF12483">
    <property type="entry name" value="GIDE"/>
    <property type="match status" value="1"/>
</dbReference>
<keyword evidence="5 12" id="KW-0812">Transmembrane</keyword>
<evidence type="ECO:0000256" key="6">
    <source>
        <dbReference type="ARBA" id="ARBA00022723"/>
    </source>
</evidence>
<evidence type="ECO:0000256" key="3">
    <source>
        <dbReference type="ARBA" id="ARBA00012483"/>
    </source>
</evidence>
<reference evidence="14 15" key="1">
    <citation type="submission" date="2016-10" db="EMBL/GenBank/DDBJ databases">
        <authorList>
            <person name="Varghese N."/>
            <person name="Submissions S."/>
        </authorList>
    </citation>
    <scope>NUCLEOTIDE SEQUENCE [LARGE SCALE GENOMIC DNA]</scope>
    <source>
        <strain evidence="14 15">CDM_1</strain>
    </source>
</reference>
<dbReference type="GO" id="GO:0061630">
    <property type="term" value="F:ubiquitin protein ligase activity"/>
    <property type="evidence" value="ECO:0007669"/>
    <property type="project" value="UniProtKB-EC"/>
</dbReference>
<keyword evidence="6" id="KW-0479">Metal-binding</keyword>
<evidence type="ECO:0000256" key="8">
    <source>
        <dbReference type="ARBA" id="ARBA00022786"/>
    </source>
</evidence>
<gene>
    <name evidence="14" type="ORF">SAMN05192552_10877</name>
</gene>
<keyword evidence="4" id="KW-0808">Transferase</keyword>
<evidence type="ECO:0000256" key="11">
    <source>
        <dbReference type="ARBA" id="ARBA00023136"/>
    </source>
</evidence>
<evidence type="ECO:0000313" key="14">
    <source>
        <dbReference type="EMBL" id="SDD97756.1"/>
    </source>
</evidence>
<comment type="subcellular location">
    <subcellularLocation>
        <location evidence="2">Membrane</location>
        <topology evidence="2">Multi-pass membrane protein</topology>
    </subcellularLocation>
</comment>
<keyword evidence="9" id="KW-0862">Zinc</keyword>
<dbReference type="InterPro" id="IPR022170">
    <property type="entry name" value="MUL1-like"/>
</dbReference>
<dbReference type="GO" id="GO:0016020">
    <property type="term" value="C:membrane"/>
    <property type="evidence" value="ECO:0007669"/>
    <property type="project" value="UniProtKB-SubCell"/>
</dbReference>
<keyword evidence="11 12" id="KW-0472">Membrane</keyword>
<evidence type="ECO:0000256" key="7">
    <source>
        <dbReference type="ARBA" id="ARBA00022771"/>
    </source>
</evidence>
<evidence type="ECO:0000256" key="4">
    <source>
        <dbReference type="ARBA" id="ARBA00022679"/>
    </source>
</evidence>
<dbReference type="RefSeq" id="WP_188118724.1">
    <property type="nucleotide sequence ID" value="NZ_FMZP01000087.1"/>
</dbReference>
<evidence type="ECO:0000256" key="1">
    <source>
        <dbReference type="ARBA" id="ARBA00000900"/>
    </source>
</evidence>
<evidence type="ECO:0000256" key="2">
    <source>
        <dbReference type="ARBA" id="ARBA00004141"/>
    </source>
</evidence>
<evidence type="ECO:0000256" key="10">
    <source>
        <dbReference type="ARBA" id="ARBA00022989"/>
    </source>
</evidence>
<evidence type="ECO:0000256" key="9">
    <source>
        <dbReference type="ARBA" id="ARBA00022833"/>
    </source>
</evidence>
<keyword evidence="8" id="KW-0833">Ubl conjugation pathway</keyword>
<dbReference type="GO" id="GO:0016567">
    <property type="term" value="P:protein ubiquitination"/>
    <property type="evidence" value="ECO:0007669"/>
    <property type="project" value="InterPro"/>
</dbReference>
<name>A0A1G6Z7I2_9EURY</name>
<evidence type="ECO:0000259" key="13">
    <source>
        <dbReference type="Pfam" id="PF12483"/>
    </source>
</evidence>
<evidence type="ECO:0000313" key="15">
    <source>
        <dbReference type="Proteomes" id="UP000324021"/>
    </source>
</evidence>
<dbReference type="Proteomes" id="UP000324021">
    <property type="component" value="Unassembled WGS sequence"/>
</dbReference>
<dbReference type="AlphaFoldDB" id="A0A1G6Z7I2"/>
<dbReference type="EC" id="2.3.2.27" evidence="3"/>
<evidence type="ECO:0000256" key="5">
    <source>
        <dbReference type="ARBA" id="ARBA00022692"/>
    </source>
</evidence>
<proteinExistence type="predicted"/>
<comment type="catalytic activity">
    <reaction evidence="1">
        <text>S-ubiquitinyl-[E2 ubiquitin-conjugating enzyme]-L-cysteine + [acceptor protein]-L-lysine = [E2 ubiquitin-conjugating enzyme]-L-cysteine + N(6)-ubiquitinyl-[acceptor protein]-L-lysine.</text>
        <dbReference type="EC" id="2.3.2.27"/>
    </reaction>
</comment>
<protein>
    <recommendedName>
        <fullName evidence="3">RING-type E3 ubiquitin transferase</fullName>
        <ecNumber evidence="3">2.3.2.27</ecNumber>
    </recommendedName>
</protein>
<evidence type="ECO:0000256" key="12">
    <source>
        <dbReference type="SAM" id="Phobius"/>
    </source>
</evidence>
<keyword evidence="7" id="KW-0863">Zinc-finger</keyword>
<feature type="transmembrane region" description="Helical" evidence="12">
    <location>
        <begin position="127"/>
        <end position="149"/>
    </location>
</feature>
<accession>A0A1G6Z7I2</accession>
<dbReference type="GO" id="GO:0008270">
    <property type="term" value="F:zinc ion binding"/>
    <property type="evidence" value="ECO:0007669"/>
    <property type="project" value="UniProtKB-KW"/>
</dbReference>
<sequence>MFIDDGTGEVLVDLPEDGGLNLEQAEWKVEAGDDPPEEIRTYVENEPALDLPDGIDIGPLSTGERRRYLEGTLEPGEDVYLLGTARETEAGWDNREYVIDEPTSDDDFILSDKSETTLVEEGRSSGFVFLAAGALMIAIGLASLVSPFLSI</sequence>
<dbReference type="EMBL" id="FMZP01000087">
    <property type="protein sequence ID" value="SDD97756.1"/>
    <property type="molecule type" value="Genomic_DNA"/>
</dbReference>
<keyword evidence="10 12" id="KW-1133">Transmembrane helix</keyword>
<feature type="domain" description="E3 Ubiquitin ligase MUL1-like" evidence="13">
    <location>
        <begin position="67"/>
        <end position="135"/>
    </location>
</feature>
<organism evidence="14 15">
    <name type="scientific">Natrinema hispanicum</name>
    <dbReference type="NCBI Taxonomy" id="392421"/>
    <lineage>
        <taxon>Archaea</taxon>
        <taxon>Methanobacteriati</taxon>
        <taxon>Methanobacteriota</taxon>
        <taxon>Stenosarchaea group</taxon>
        <taxon>Halobacteria</taxon>
        <taxon>Halobacteriales</taxon>
        <taxon>Natrialbaceae</taxon>
        <taxon>Natrinema</taxon>
    </lineage>
</organism>